<dbReference type="EC" id="3.2.1.35" evidence="5"/>
<feature type="region of interest" description="Disordered" evidence="6">
    <location>
        <begin position="360"/>
        <end position="444"/>
    </location>
</feature>
<evidence type="ECO:0000256" key="3">
    <source>
        <dbReference type="ARBA" id="ARBA00023157"/>
    </source>
</evidence>
<dbReference type="PANTHER" id="PTHR11769:SF20">
    <property type="entry name" value="HYALURONIDASE PH-20"/>
    <property type="match status" value="1"/>
</dbReference>
<dbReference type="AlphaFoldDB" id="A0ABD1KU72"/>
<feature type="compositionally biased region" description="Low complexity" evidence="6">
    <location>
        <begin position="364"/>
        <end position="396"/>
    </location>
</feature>
<dbReference type="InterPro" id="IPR018155">
    <property type="entry name" value="Hyaluronidase"/>
</dbReference>
<evidence type="ECO:0000256" key="7">
    <source>
        <dbReference type="SAM" id="SignalP"/>
    </source>
</evidence>
<dbReference type="Pfam" id="PF01630">
    <property type="entry name" value="Glyco_hydro_56"/>
    <property type="match status" value="1"/>
</dbReference>
<keyword evidence="9" id="KW-1185">Reference proteome</keyword>
<proteinExistence type="inferred from homology"/>
<accession>A0ABD1KU72</accession>
<evidence type="ECO:0000313" key="9">
    <source>
        <dbReference type="Proteomes" id="UP001591681"/>
    </source>
</evidence>
<keyword evidence="7" id="KW-0732">Signal</keyword>
<evidence type="ECO:0000256" key="5">
    <source>
        <dbReference type="RuleBase" id="RU610713"/>
    </source>
</evidence>
<evidence type="ECO:0000256" key="4">
    <source>
        <dbReference type="ARBA" id="ARBA00023295"/>
    </source>
</evidence>
<dbReference type="Proteomes" id="UP001591681">
    <property type="component" value="Unassembled WGS sequence"/>
</dbReference>
<dbReference type="PANTHER" id="PTHR11769">
    <property type="entry name" value="HYALURONIDASE"/>
    <property type="match status" value="1"/>
</dbReference>
<dbReference type="InterPro" id="IPR017853">
    <property type="entry name" value="GH"/>
</dbReference>
<keyword evidence="5" id="KW-0378">Hydrolase</keyword>
<dbReference type="Gene3D" id="3.20.20.70">
    <property type="entry name" value="Aldolase class I"/>
    <property type="match status" value="2"/>
</dbReference>
<feature type="compositionally biased region" description="Polar residues" evidence="6">
    <location>
        <begin position="405"/>
        <end position="444"/>
    </location>
</feature>
<dbReference type="InterPro" id="IPR013785">
    <property type="entry name" value="Aldolase_TIM"/>
</dbReference>
<dbReference type="SUPFAM" id="SSF51445">
    <property type="entry name" value="(Trans)glycosidases"/>
    <property type="match status" value="1"/>
</dbReference>
<comment type="similarity">
    <text evidence="2 5">Belongs to the glycosyl hydrolase 56 family.</text>
</comment>
<sequence length="444" mass="49122">MGWSSHKIRSWVVSLLVILCISRLDSLSPEPPRPPTEPPIFDGEPFIVSWNIPNLTCNRYNITLNTSPYRGVSNPAKVPGQFLSLFYIDRLGLYPYVDQATKKQFNGGVPQRGNLRVSLAKAHDDIHYYIPSRSSPGLAVIDWEEWRPLWERNWGSKQIYRSLSVTLRPAYRWGFYLFPNCYNYGWAEPGYTGECPWDVQRQNNRLLWLWEASTALYPSIYLQASLADSPNAALMVRHRVHEALRVAALPRRRTLHGAHIRRDLIHTIGESAAIGASGAVLWGSSSDYDDKGKGRCVRRNYTSGAYLHLSPDSFTIYRSEITGGAHGRGGTQSPGPDGICQGFTCQCYAGLSCDTNIPIPTPTPTEKTTTTTTTTVATTTTNAVTSTSSPSISPAADSPPRPTSDESLGQIYSTVSTQTTDTVPSTQSQTEDFPSSGTRTSDYI</sequence>
<dbReference type="PRINTS" id="PR00846">
    <property type="entry name" value="GLHYDRLASE56"/>
</dbReference>
<gene>
    <name evidence="8" type="ORF">ACEWY4_001882</name>
</gene>
<evidence type="ECO:0000256" key="1">
    <source>
        <dbReference type="ARBA" id="ARBA00000251"/>
    </source>
</evidence>
<feature type="signal peptide" evidence="7">
    <location>
        <begin position="1"/>
        <end position="26"/>
    </location>
</feature>
<feature type="chain" id="PRO_5044750864" description="Hyaluronidase" evidence="7">
    <location>
        <begin position="27"/>
        <end position="444"/>
    </location>
</feature>
<organism evidence="8 9">
    <name type="scientific">Coilia grayii</name>
    <name type="common">Gray's grenadier anchovy</name>
    <dbReference type="NCBI Taxonomy" id="363190"/>
    <lineage>
        <taxon>Eukaryota</taxon>
        <taxon>Metazoa</taxon>
        <taxon>Chordata</taxon>
        <taxon>Craniata</taxon>
        <taxon>Vertebrata</taxon>
        <taxon>Euteleostomi</taxon>
        <taxon>Actinopterygii</taxon>
        <taxon>Neopterygii</taxon>
        <taxon>Teleostei</taxon>
        <taxon>Clupei</taxon>
        <taxon>Clupeiformes</taxon>
        <taxon>Clupeoidei</taxon>
        <taxon>Engraulidae</taxon>
        <taxon>Coilinae</taxon>
        <taxon>Coilia</taxon>
    </lineage>
</organism>
<evidence type="ECO:0000313" key="8">
    <source>
        <dbReference type="EMBL" id="KAL2102714.1"/>
    </source>
</evidence>
<comment type="catalytic activity">
    <reaction evidence="1 5">
        <text>Random hydrolysis of (1-&gt;4)-linkages between N-acetyl-beta-D-glucosamine and D-glucuronate residues in hyaluronate.</text>
        <dbReference type="EC" id="3.2.1.35"/>
    </reaction>
</comment>
<evidence type="ECO:0000256" key="6">
    <source>
        <dbReference type="SAM" id="MobiDB-lite"/>
    </source>
</evidence>
<reference evidence="8 9" key="1">
    <citation type="submission" date="2024-09" db="EMBL/GenBank/DDBJ databases">
        <title>A chromosome-level genome assembly of Gray's grenadier anchovy, Coilia grayii.</title>
        <authorList>
            <person name="Fu Z."/>
        </authorList>
    </citation>
    <scope>NUCLEOTIDE SEQUENCE [LARGE SCALE GENOMIC DNA]</scope>
    <source>
        <strain evidence="8">G4</strain>
        <tissue evidence="8">Muscle</tissue>
    </source>
</reference>
<dbReference type="GO" id="GO:0004415">
    <property type="term" value="F:hyalurononglucosaminidase activity"/>
    <property type="evidence" value="ECO:0007669"/>
    <property type="project" value="UniProtKB-UniRule"/>
</dbReference>
<protein>
    <recommendedName>
        <fullName evidence="5">Hyaluronidase</fullName>
        <ecNumber evidence="5">3.2.1.35</ecNumber>
    </recommendedName>
</protein>
<dbReference type="EMBL" id="JBHFQA010000002">
    <property type="protein sequence ID" value="KAL2102714.1"/>
    <property type="molecule type" value="Genomic_DNA"/>
</dbReference>
<keyword evidence="4 5" id="KW-0326">Glycosidase</keyword>
<keyword evidence="3" id="KW-1015">Disulfide bond</keyword>
<comment type="caution">
    <text evidence="8">The sequence shown here is derived from an EMBL/GenBank/DDBJ whole genome shotgun (WGS) entry which is preliminary data.</text>
</comment>
<evidence type="ECO:0000256" key="2">
    <source>
        <dbReference type="ARBA" id="ARBA00008871"/>
    </source>
</evidence>
<name>A0ABD1KU72_9TELE</name>